<dbReference type="PANTHER" id="PTHR31450:SF3">
    <property type="entry name" value="TYPE III ENDOSOME MEMBRANE PROTEIN TEMP"/>
    <property type="match status" value="1"/>
</dbReference>
<dbReference type="Gene3D" id="3.80.10.10">
    <property type="entry name" value="Ribonuclease Inhibitor"/>
    <property type="match status" value="1"/>
</dbReference>
<dbReference type="SUPFAM" id="SSF52058">
    <property type="entry name" value="L domain-like"/>
    <property type="match status" value="1"/>
</dbReference>
<evidence type="ECO:0000313" key="3">
    <source>
        <dbReference type="Proteomes" id="UP000663891"/>
    </source>
</evidence>
<dbReference type="Proteomes" id="UP000663891">
    <property type="component" value="Unassembled WGS sequence"/>
</dbReference>
<comment type="caution">
    <text evidence="1">The sequence shown here is derived from an EMBL/GenBank/DDBJ whole genome shotgun (WGS) entry which is preliminary data.</text>
</comment>
<proteinExistence type="predicted"/>
<evidence type="ECO:0000313" key="1">
    <source>
        <dbReference type="EMBL" id="CAF1153534.1"/>
    </source>
</evidence>
<protein>
    <submittedName>
        <fullName evidence="1">Uncharacterized protein</fullName>
    </submittedName>
</protein>
<dbReference type="Pfam" id="PF13855">
    <property type="entry name" value="LRR_8"/>
    <property type="match status" value="1"/>
</dbReference>
<sequence>MRRNCGIIQGVGMGIGIIFISYSQQHPDPDPYPQSFSKTLLNINLQNNQFLSLTNNYFLRHLEQLRTLDLSKNYNIEIYTQDFLGLNYLDILILRDNKITYLSYAAFAYCQKITTLDLSDNKKLKNSFIK</sequence>
<reference evidence="1" key="1">
    <citation type="submission" date="2021-02" db="EMBL/GenBank/DDBJ databases">
        <authorList>
            <person name="Nowell W R."/>
        </authorList>
    </citation>
    <scope>NUCLEOTIDE SEQUENCE</scope>
</reference>
<evidence type="ECO:0000313" key="2">
    <source>
        <dbReference type="EMBL" id="CAF3591851.1"/>
    </source>
</evidence>
<dbReference type="EMBL" id="CAJNON010000264">
    <property type="protein sequence ID" value="CAF1153534.1"/>
    <property type="molecule type" value="Genomic_DNA"/>
</dbReference>
<organism evidence="1 3">
    <name type="scientific">Adineta steineri</name>
    <dbReference type="NCBI Taxonomy" id="433720"/>
    <lineage>
        <taxon>Eukaryota</taxon>
        <taxon>Metazoa</taxon>
        <taxon>Spiralia</taxon>
        <taxon>Gnathifera</taxon>
        <taxon>Rotifera</taxon>
        <taxon>Eurotatoria</taxon>
        <taxon>Bdelloidea</taxon>
        <taxon>Adinetida</taxon>
        <taxon>Adinetidae</taxon>
        <taxon>Adineta</taxon>
    </lineage>
</organism>
<accession>A0A814SVX3</accession>
<gene>
    <name evidence="2" type="ORF">OKA104_LOCUS6155</name>
    <name evidence="1" type="ORF">VCS650_LOCUS22946</name>
</gene>
<dbReference type="EMBL" id="CAJOAY010000223">
    <property type="protein sequence ID" value="CAF3591851.1"/>
    <property type="molecule type" value="Genomic_DNA"/>
</dbReference>
<dbReference type="Proteomes" id="UP000663881">
    <property type="component" value="Unassembled WGS sequence"/>
</dbReference>
<dbReference type="PANTHER" id="PTHR31450">
    <property type="entry name" value="LEUCINE-RICH REPEAT-CONTAINING PROTEIN 19 LRRC19 FAMILY MEMBER"/>
    <property type="match status" value="1"/>
</dbReference>
<dbReference type="OrthoDB" id="694479at2759"/>
<dbReference type="InterPro" id="IPR032675">
    <property type="entry name" value="LRR_dom_sf"/>
</dbReference>
<name>A0A814SVX3_9BILA</name>
<dbReference type="InterPro" id="IPR001611">
    <property type="entry name" value="Leu-rich_rpt"/>
</dbReference>
<dbReference type="AlphaFoldDB" id="A0A814SVX3"/>